<organism evidence="2 3">
    <name type="scientific">candidate division TA06 bacterium DG_78</name>
    <dbReference type="NCBI Taxonomy" id="1703772"/>
    <lineage>
        <taxon>Bacteria</taxon>
        <taxon>Bacteria division TA06</taxon>
    </lineage>
</organism>
<feature type="coiled-coil region" evidence="1">
    <location>
        <begin position="73"/>
        <end position="103"/>
    </location>
</feature>
<dbReference type="AlphaFoldDB" id="A0A0S7YA27"/>
<reference evidence="2 3" key="1">
    <citation type="journal article" date="2015" name="Microbiome">
        <title>Genomic resolution of linkages in carbon, nitrogen, and sulfur cycling among widespread estuary sediment bacteria.</title>
        <authorList>
            <person name="Baker B.J."/>
            <person name="Lazar C.S."/>
            <person name="Teske A.P."/>
            <person name="Dick G.J."/>
        </authorList>
    </citation>
    <scope>NUCLEOTIDE SEQUENCE [LARGE SCALE GENOMIC DNA]</scope>
    <source>
        <strain evidence="2">DG_78</strain>
    </source>
</reference>
<gene>
    <name evidence="2" type="ORF">AMJ52_08420</name>
</gene>
<evidence type="ECO:0000256" key="1">
    <source>
        <dbReference type="SAM" id="Coils"/>
    </source>
</evidence>
<evidence type="ECO:0000313" key="2">
    <source>
        <dbReference type="EMBL" id="KPJ71602.1"/>
    </source>
</evidence>
<proteinExistence type="predicted"/>
<keyword evidence="1" id="KW-0175">Coiled coil</keyword>
<dbReference type="Proteomes" id="UP000051012">
    <property type="component" value="Unassembled WGS sequence"/>
</dbReference>
<name>A0A0S7YA27_UNCT6</name>
<comment type="caution">
    <text evidence="2">The sequence shown here is derived from an EMBL/GenBank/DDBJ whole genome shotgun (WGS) entry which is preliminary data.</text>
</comment>
<sequence>MEEVSFEVTEERKKFLLNKIAQKVIDYRLAPVAIIFLESSKPLSFLGNQFLIFMQPFYRALFSYREYEEITAMLEDRNNIEALICEIERLEEERNERKRAEKNPRH</sequence>
<accession>A0A0S7YA27</accession>
<protein>
    <submittedName>
        <fullName evidence="2">Uncharacterized protein</fullName>
    </submittedName>
</protein>
<evidence type="ECO:0000313" key="3">
    <source>
        <dbReference type="Proteomes" id="UP000051012"/>
    </source>
</evidence>
<dbReference type="EMBL" id="LJNI01000121">
    <property type="protein sequence ID" value="KPJ71602.1"/>
    <property type="molecule type" value="Genomic_DNA"/>
</dbReference>